<sequence>MAQSFGLRHNLSHPWPMMAAMNTPTPSAGRDDPLYPRARQLVLFRRDPGIATLQRTLRIGHQRATQLRDAMLGDILDHDEQEQRWRIADAAQDGPDLLVQNKLAKAAHWISAAQSMVIAAGAGMGIDSGLPDYRGDEGFWRAYPALARSRLRFESIASPQAFQERPATAWGFYGQRLQLYRAATPHAGFGLLHAWGQRMQQGCFVFTSNVDGHFQKAGFPAARIYECHGSIHRLQCTANCSGDIWFTADLRPQVDEAACEWLGELPACPRCGALARPNVLMFDDWHWNHARSQQQRALLDVWLDSAQTPLVIEIGAGRASPTVRNFTRRMQQRGSRLIRVNLHEANIHNLGDIELALGAREALEGIQQHRAALV</sequence>
<reference evidence="6 7" key="1">
    <citation type="submission" date="2018-03" db="EMBL/GenBank/DDBJ databases">
        <title>Genome sequencing of Melaminivora sp.</title>
        <authorList>
            <person name="Kim S.-J."/>
            <person name="Heo J."/>
            <person name="Ahn J.-H."/>
            <person name="Kwon S.-W."/>
        </authorList>
    </citation>
    <scope>NUCLEOTIDE SEQUENCE [LARGE SCALE GENOMIC DNA]</scope>
    <source>
        <strain evidence="6 7">SC2-9</strain>
    </source>
</reference>
<evidence type="ECO:0000313" key="7">
    <source>
        <dbReference type="Proteomes" id="UP000237925"/>
    </source>
</evidence>
<evidence type="ECO:0000256" key="4">
    <source>
        <dbReference type="PROSITE-ProRule" id="PRU00236"/>
    </source>
</evidence>
<organism evidence="6 7">
    <name type="scientific">Melaminivora suipulveris</name>
    <dbReference type="NCBI Taxonomy" id="2109913"/>
    <lineage>
        <taxon>Bacteria</taxon>
        <taxon>Pseudomonadati</taxon>
        <taxon>Pseudomonadota</taxon>
        <taxon>Betaproteobacteria</taxon>
        <taxon>Burkholderiales</taxon>
        <taxon>Comamonadaceae</taxon>
        <taxon>Melaminivora</taxon>
    </lineage>
</organism>
<dbReference type="InterPro" id="IPR050134">
    <property type="entry name" value="NAD-dep_sirtuin_deacylases"/>
</dbReference>
<dbReference type="AlphaFoldDB" id="A0A2R3QEZ8"/>
<dbReference type="KEGG" id="mela:C6568_14535"/>
<dbReference type="EMBL" id="CP027667">
    <property type="protein sequence ID" value="AVO50320.1"/>
    <property type="molecule type" value="Genomic_DNA"/>
</dbReference>
<dbReference type="Gene3D" id="1.10.10.10">
    <property type="entry name" value="Winged helix-like DNA-binding domain superfamily/Winged helix DNA-binding domain"/>
    <property type="match status" value="1"/>
</dbReference>
<dbReference type="InterPro" id="IPR029035">
    <property type="entry name" value="DHS-like_NAD/FAD-binding_dom"/>
</dbReference>
<feature type="active site" description="Proton acceptor" evidence="4">
    <location>
        <position position="228"/>
    </location>
</feature>
<accession>A0A2R3QEZ8</accession>
<dbReference type="SUPFAM" id="SSF46785">
    <property type="entry name" value="Winged helix' DNA-binding domain"/>
    <property type="match status" value="1"/>
</dbReference>
<dbReference type="PANTHER" id="PTHR11085:SF4">
    <property type="entry name" value="NAD-DEPENDENT PROTEIN DEACYLASE"/>
    <property type="match status" value="1"/>
</dbReference>
<keyword evidence="3" id="KW-0520">NAD</keyword>
<dbReference type="InterPro" id="IPR036388">
    <property type="entry name" value="WH-like_DNA-bd_sf"/>
</dbReference>
<dbReference type="Gene3D" id="3.40.50.1220">
    <property type="entry name" value="TPP-binding domain"/>
    <property type="match status" value="1"/>
</dbReference>
<keyword evidence="7" id="KW-1185">Reference proteome</keyword>
<dbReference type="Proteomes" id="UP000237925">
    <property type="component" value="Chromosome"/>
</dbReference>
<dbReference type="PANTHER" id="PTHR11085">
    <property type="entry name" value="NAD-DEPENDENT PROTEIN DEACYLASE SIRTUIN-5, MITOCHONDRIAL-RELATED"/>
    <property type="match status" value="1"/>
</dbReference>
<dbReference type="Gene3D" id="3.30.1600.10">
    <property type="entry name" value="SIR2/SIRT2 'Small Domain"/>
    <property type="match status" value="1"/>
</dbReference>
<feature type="binding site" evidence="4">
    <location>
        <position position="236"/>
    </location>
    <ligand>
        <name>Zn(2+)</name>
        <dbReference type="ChEBI" id="CHEBI:29105"/>
    </ligand>
</feature>
<evidence type="ECO:0000256" key="3">
    <source>
        <dbReference type="ARBA" id="ARBA00023027"/>
    </source>
</evidence>
<name>A0A2R3QEZ8_9BURK</name>
<dbReference type="InterPro" id="IPR026590">
    <property type="entry name" value="Ssirtuin_cat_dom"/>
</dbReference>
<dbReference type="Pfam" id="PF09397">
    <property type="entry name" value="FtsK_gamma"/>
    <property type="match status" value="1"/>
</dbReference>
<dbReference type="InterPro" id="IPR003000">
    <property type="entry name" value="Sirtuin"/>
</dbReference>
<dbReference type="SMART" id="SM00843">
    <property type="entry name" value="Ftsk_gamma"/>
    <property type="match status" value="1"/>
</dbReference>
<dbReference type="GO" id="GO:0070403">
    <property type="term" value="F:NAD+ binding"/>
    <property type="evidence" value="ECO:0007669"/>
    <property type="project" value="InterPro"/>
</dbReference>
<evidence type="ECO:0000256" key="2">
    <source>
        <dbReference type="ARBA" id="ARBA00022679"/>
    </source>
</evidence>
<dbReference type="PROSITE" id="PS50305">
    <property type="entry name" value="SIRTUIN"/>
    <property type="match status" value="1"/>
</dbReference>
<evidence type="ECO:0000259" key="5">
    <source>
        <dbReference type="PROSITE" id="PS50305"/>
    </source>
</evidence>
<protein>
    <recommendedName>
        <fullName evidence="1">protein acetyllysine N-acetyltransferase</fullName>
        <ecNumber evidence="1">2.3.1.286</ecNumber>
    </recommendedName>
</protein>
<keyword evidence="2" id="KW-0808">Transferase</keyword>
<dbReference type="Pfam" id="PF02146">
    <property type="entry name" value="SIR2"/>
    <property type="match status" value="1"/>
</dbReference>
<feature type="binding site" evidence="4">
    <location>
        <position position="268"/>
    </location>
    <ligand>
        <name>Zn(2+)</name>
        <dbReference type="ChEBI" id="CHEBI:29105"/>
    </ligand>
</feature>
<dbReference type="InterPro" id="IPR018541">
    <property type="entry name" value="Ftsk_gamma"/>
</dbReference>
<dbReference type="EC" id="2.3.1.286" evidence="1"/>
<feature type="binding site" evidence="4">
    <location>
        <position position="240"/>
    </location>
    <ligand>
        <name>Zn(2+)</name>
        <dbReference type="ChEBI" id="CHEBI:29105"/>
    </ligand>
</feature>
<feature type="binding site" evidence="4">
    <location>
        <position position="271"/>
    </location>
    <ligand>
        <name>Zn(2+)</name>
        <dbReference type="ChEBI" id="CHEBI:29105"/>
    </ligand>
</feature>
<proteinExistence type="predicted"/>
<feature type="domain" description="Deacetylase sirtuin-type" evidence="5">
    <location>
        <begin position="96"/>
        <end position="374"/>
    </location>
</feature>
<evidence type="ECO:0000313" key="6">
    <source>
        <dbReference type="EMBL" id="AVO50320.1"/>
    </source>
</evidence>
<dbReference type="GO" id="GO:0017136">
    <property type="term" value="F:histone deacetylase activity, NAD-dependent"/>
    <property type="evidence" value="ECO:0007669"/>
    <property type="project" value="TreeGrafter"/>
</dbReference>
<keyword evidence="4" id="KW-0479">Metal-binding</keyword>
<dbReference type="InterPro" id="IPR026591">
    <property type="entry name" value="Sirtuin_cat_small_dom_sf"/>
</dbReference>
<keyword evidence="4" id="KW-0862">Zinc</keyword>
<dbReference type="GO" id="GO:0046872">
    <property type="term" value="F:metal ion binding"/>
    <property type="evidence" value="ECO:0007669"/>
    <property type="project" value="UniProtKB-KW"/>
</dbReference>
<dbReference type="InterPro" id="IPR036390">
    <property type="entry name" value="WH_DNA-bd_sf"/>
</dbReference>
<dbReference type="SUPFAM" id="SSF52467">
    <property type="entry name" value="DHS-like NAD/FAD-binding domain"/>
    <property type="match status" value="1"/>
</dbReference>
<evidence type="ECO:0000256" key="1">
    <source>
        <dbReference type="ARBA" id="ARBA00012928"/>
    </source>
</evidence>
<gene>
    <name evidence="6" type="ORF">C6568_14535</name>
</gene>